<evidence type="ECO:0000313" key="12">
    <source>
        <dbReference type="Proteomes" id="UP000182334"/>
    </source>
</evidence>
<dbReference type="OrthoDB" id="4074002at2759"/>
<dbReference type="AlphaFoldDB" id="A0A1L0B914"/>
<feature type="domain" description="DNA mismatch repair protein HSM3 N-terminal" evidence="10">
    <location>
        <begin position="14"/>
        <end position="255"/>
    </location>
</feature>
<dbReference type="Pfam" id="PF18794">
    <property type="entry name" value="HSM3_C"/>
    <property type="match status" value="1"/>
</dbReference>
<evidence type="ECO:0000256" key="6">
    <source>
        <dbReference type="ARBA" id="ARBA00023186"/>
    </source>
</evidence>
<dbReference type="Pfam" id="PF18795">
    <property type="entry name" value="HSM3_N"/>
    <property type="match status" value="1"/>
</dbReference>
<keyword evidence="4" id="KW-0963">Cytoplasm</keyword>
<dbReference type="Proteomes" id="UP000182334">
    <property type="component" value="Chromosome I"/>
</dbReference>
<dbReference type="InterPro" id="IPR040752">
    <property type="entry name" value="HSM3_C"/>
</dbReference>
<evidence type="ECO:0000256" key="5">
    <source>
        <dbReference type="ARBA" id="ARBA00022763"/>
    </source>
</evidence>
<evidence type="ECO:0000313" key="11">
    <source>
        <dbReference type="EMBL" id="SGZ46725.1"/>
    </source>
</evidence>
<feature type="domain" description="DNA mismatch repair protein HSM3 C-terminal" evidence="9">
    <location>
        <begin position="366"/>
        <end position="487"/>
    </location>
</feature>
<proteinExistence type="inferred from homology"/>
<evidence type="ECO:0000259" key="9">
    <source>
        <dbReference type="Pfam" id="PF18794"/>
    </source>
</evidence>
<protein>
    <recommendedName>
        <fullName evidence="3">DNA mismatch repair protein HSM3</fullName>
    </recommendedName>
</protein>
<comment type="similarity">
    <text evidence="2">Belongs to the proteasome subunit S5B/HSM3 family.</text>
</comment>
<dbReference type="EMBL" id="LT635756">
    <property type="protein sequence ID" value="SGZ46725.1"/>
    <property type="molecule type" value="Genomic_DNA"/>
</dbReference>
<dbReference type="Gene3D" id="1.25.40.580">
    <property type="match status" value="1"/>
</dbReference>
<name>A0A1L0B914_9ASCO</name>
<keyword evidence="12" id="KW-1185">Reference proteome</keyword>
<accession>A0A1L0B914</accession>
<evidence type="ECO:0000256" key="3">
    <source>
        <dbReference type="ARBA" id="ARBA00019167"/>
    </source>
</evidence>
<evidence type="ECO:0000256" key="8">
    <source>
        <dbReference type="ARBA" id="ARBA00024671"/>
    </source>
</evidence>
<sequence>MRDRAQLDAKSLAVLHHLESYVNGDEQADASIVSDYIRFIGMDHAVVAGPGDILSSAVLTSFVPLLSRILNCDLYADIYVQLLTAMLEQLSFGNVTKYFSEENVMEALNSSQYAVVYMAIHVVKVNLSRGDVEVAKFLVKFPALQSLTKRLLDSVDVPTRIVSDTEECIRIFAGLEHFNIAGWEFIEDVHKSSAMNDASLLGRYLSVIQSLALKISSETARLLSDFDMTKILNEDPETADPFLASMLIAFYSFMLTKVPFYLIQKPVDQCVQDFAKRRQEDRFDFIVDPTLMDLLSRASLASNESQSYLKLEFERIPLLTRFDFSSPEDVRYFCKLDLSVIPRKAEFFDSNFTSWTFQNLSYAHFRCLIHLIDNEELFAMLVDSAKLEEKVLIKLPHDLLYEFAERVTRYDYSATQLFRQPYLVLNQLIVADPAIVNPEIWELKKQALQNLLLYRNVDMGAWKQALMSCYKEMLNGRLVKSVEPKVDVTDEAM</sequence>
<gene>
    <name evidence="11" type="ORF">SAMEA4029010_CIC11G00000000083</name>
</gene>
<dbReference type="GO" id="GO:0006281">
    <property type="term" value="P:DNA repair"/>
    <property type="evidence" value="ECO:0007669"/>
    <property type="project" value="UniProtKB-KW"/>
</dbReference>
<evidence type="ECO:0000256" key="7">
    <source>
        <dbReference type="ARBA" id="ARBA00023204"/>
    </source>
</evidence>
<keyword evidence="5" id="KW-0227">DNA damage</keyword>
<reference evidence="11 12" key="1">
    <citation type="submission" date="2016-10" db="EMBL/GenBank/DDBJ databases">
        <authorList>
            <person name="de Groot N.N."/>
        </authorList>
    </citation>
    <scope>NUCLEOTIDE SEQUENCE [LARGE SCALE GENOMIC DNA]</scope>
    <source>
        <strain evidence="11 12">CBS 141442</strain>
    </source>
</reference>
<comment type="function">
    <text evidence="8">Involved in DNA mismatch repair in slow-growing cells. Acts as a chaperone during the assembly of the 26S proteasome, specifically of the base subcomplex of the 19S regulatory complex (RC).</text>
</comment>
<evidence type="ECO:0000256" key="2">
    <source>
        <dbReference type="ARBA" id="ARBA00006823"/>
    </source>
</evidence>
<keyword evidence="7" id="KW-0234">DNA repair</keyword>
<dbReference type="STRING" id="45354.A0A1L0B914"/>
<dbReference type="InterPro" id="IPR041335">
    <property type="entry name" value="HSM3_N"/>
</dbReference>
<dbReference type="GO" id="GO:0005737">
    <property type="term" value="C:cytoplasm"/>
    <property type="evidence" value="ECO:0007669"/>
    <property type="project" value="UniProtKB-SubCell"/>
</dbReference>
<evidence type="ECO:0000256" key="1">
    <source>
        <dbReference type="ARBA" id="ARBA00004496"/>
    </source>
</evidence>
<comment type="subcellular location">
    <subcellularLocation>
        <location evidence="1">Cytoplasm</location>
    </subcellularLocation>
</comment>
<evidence type="ECO:0000256" key="4">
    <source>
        <dbReference type="ARBA" id="ARBA00022490"/>
    </source>
</evidence>
<organism evidence="11 12">
    <name type="scientific">Sungouiella intermedia</name>
    <dbReference type="NCBI Taxonomy" id="45354"/>
    <lineage>
        <taxon>Eukaryota</taxon>
        <taxon>Fungi</taxon>
        <taxon>Dikarya</taxon>
        <taxon>Ascomycota</taxon>
        <taxon>Saccharomycotina</taxon>
        <taxon>Pichiomycetes</taxon>
        <taxon>Metschnikowiaceae</taxon>
        <taxon>Sungouiella</taxon>
    </lineage>
</organism>
<keyword evidence="6" id="KW-0143">Chaperone</keyword>
<dbReference type="Gene3D" id="1.25.10.50">
    <property type="match status" value="1"/>
</dbReference>
<evidence type="ECO:0000259" key="10">
    <source>
        <dbReference type="Pfam" id="PF18795"/>
    </source>
</evidence>